<dbReference type="InterPro" id="IPR029026">
    <property type="entry name" value="tRNA_m1G_MTases_N"/>
</dbReference>
<sequence>MKIRLVWVGRTKERFIDEGIKKYLRLIKPFGHVSVVEIKEEKGKDTQRMVETESQRISKLRMPYVLLDEKGKGFSSVEFADFIAGHSPMMTFVIGGAYGVSEGVRDAAESKLALSKMTLTHEMARLFLVEQIYRAFTIMHKRGYHH</sequence>
<feature type="binding site" evidence="5">
    <location>
        <position position="67"/>
    </location>
    <ligand>
        <name>S-adenosyl-L-methionine</name>
        <dbReference type="ChEBI" id="CHEBI:59789"/>
    </ligand>
</feature>
<evidence type="ECO:0000256" key="4">
    <source>
        <dbReference type="ARBA" id="ARBA00038303"/>
    </source>
</evidence>
<comment type="similarity">
    <text evidence="4 5">Belongs to the RNA methyltransferase RlmH family.</text>
</comment>
<name>A0A2U3QGY5_9BACT</name>
<evidence type="ECO:0000313" key="6">
    <source>
        <dbReference type="EMBL" id="SPQ00676.1"/>
    </source>
</evidence>
<organism evidence="6 7">
    <name type="scientific">Candidatus Sulfobium mesophilum</name>
    <dbReference type="NCBI Taxonomy" id="2016548"/>
    <lineage>
        <taxon>Bacteria</taxon>
        <taxon>Pseudomonadati</taxon>
        <taxon>Nitrospirota</taxon>
        <taxon>Nitrospiria</taxon>
        <taxon>Nitrospirales</taxon>
        <taxon>Nitrospiraceae</taxon>
        <taxon>Candidatus Sulfobium</taxon>
    </lineage>
</organism>
<keyword evidence="3 5" id="KW-0949">S-adenosyl-L-methionine</keyword>
<comment type="function">
    <text evidence="5">Specifically methylates the pseudouridine at position 1915 (m3Psi1915) in 23S rRNA.</text>
</comment>
<dbReference type="Gene3D" id="3.40.1280.10">
    <property type="match status" value="1"/>
</dbReference>
<dbReference type="PANTHER" id="PTHR33603:SF1">
    <property type="entry name" value="RIBOSOMAL RNA LARGE SUBUNIT METHYLTRANSFERASE H"/>
    <property type="match status" value="1"/>
</dbReference>
<dbReference type="PANTHER" id="PTHR33603">
    <property type="entry name" value="METHYLTRANSFERASE"/>
    <property type="match status" value="1"/>
</dbReference>
<keyword evidence="7" id="KW-1185">Reference proteome</keyword>
<evidence type="ECO:0000256" key="1">
    <source>
        <dbReference type="ARBA" id="ARBA00022603"/>
    </source>
</evidence>
<evidence type="ECO:0000256" key="5">
    <source>
        <dbReference type="HAMAP-Rule" id="MF_00658"/>
    </source>
</evidence>
<protein>
    <recommendedName>
        <fullName evidence="5">Ribosomal RNA large subunit methyltransferase H</fullName>
        <ecNumber evidence="5">2.1.1.177</ecNumber>
    </recommendedName>
    <alternativeName>
        <fullName evidence="5">23S rRNA (pseudouridine1915-N3)-methyltransferase</fullName>
    </alternativeName>
    <alternativeName>
        <fullName evidence="5">23S rRNA m3Psi1915 methyltransferase</fullName>
    </alternativeName>
    <alternativeName>
        <fullName evidence="5">rRNA (pseudouridine-N3-)-methyltransferase RlmH</fullName>
    </alternativeName>
</protein>
<feature type="binding site" evidence="5">
    <location>
        <begin position="114"/>
        <end position="119"/>
    </location>
    <ligand>
        <name>S-adenosyl-L-methionine</name>
        <dbReference type="ChEBI" id="CHEBI:59789"/>
    </ligand>
</feature>
<feature type="binding site" evidence="5">
    <location>
        <position position="95"/>
    </location>
    <ligand>
        <name>S-adenosyl-L-methionine</name>
        <dbReference type="ChEBI" id="CHEBI:59789"/>
    </ligand>
</feature>
<dbReference type="OrthoDB" id="9806643at2"/>
<keyword evidence="2 5" id="KW-0808">Transferase</keyword>
<comment type="subunit">
    <text evidence="5">Homodimer.</text>
</comment>
<dbReference type="SUPFAM" id="SSF75217">
    <property type="entry name" value="alpha/beta knot"/>
    <property type="match status" value="1"/>
</dbReference>
<dbReference type="HAMAP" id="MF_00658">
    <property type="entry name" value="23SrRNA_methyltr_H"/>
    <property type="match status" value="1"/>
</dbReference>
<keyword evidence="1 5" id="KW-0489">Methyltransferase</keyword>
<reference evidence="7" key="1">
    <citation type="submission" date="2018-03" db="EMBL/GenBank/DDBJ databases">
        <authorList>
            <person name="Zecchin S."/>
        </authorList>
    </citation>
    <scope>NUCLEOTIDE SEQUENCE [LARGE SCALE GENOMIC DNA]</scope>
</reference>
<keyword evidence="5" id="KW-0963">Cytoplasm</keyword>
<keyword evidence="5" id="KW-0698">rRNA processing</keyword>
<evidence type="ECO:0000256" key="2">
    <source>
        <dbReference type="ARBA" id="ARBA00022679"/>
    </source>
</evidence>
<dbReference type="Proteomes" id="UP000245125">
    <property type="component" value="Unassembled WGS sequence"/>
</dbReference>
<dbReference type="PIRSF" id="PIRSF004505">
    <property type="entry name" value="MT_bac"/>
    <property type="match status" value="1"/>
</dbReference>
<comment type="catalytic activity">
    <reaction evidence="5">
        <text>pseudouridine(1915) in 23S rRNA + S-adenosyl-L-methionine = N(3)-methylpseudouridine(1915) in 23S rRNA + S-adenosyl-L-homocysteine + H(+)</text>
        <dbReference type="Rhea" id="RHEA:42752"/>
        <dbReference type="Rhea" id="RHEA-COMP:10221"/>
        <dbReference type="Rhea" id="RHEA-COMP:10222"/>
        <dbReference type="ChEBI" id="CHEBI:15378"/>
        <dbReference type="ChEBI" id="CHEBI:57856"/>
        <dbReference type="ChEBI" id="CHEBI:59789"/>
        <dbReference type="ChEBI" id="CHEBI:65314"/>
        <dbReference type="ChEBI" id="CHEBI:74486"/>
        <dbReference type="EC" id="2.1.1.177"/>
    </reaction>
</comment>
<gene>
    <name evidence="5 6" type="primary">rlmH</name>
    <name evidence="6" type="ORF">NBG4_30070</name>
</gene>
<accession>A0A2U3QGY5</accession>
<dbReference type="Pfam" id="PF02590">
    <property type="entry name" value="SPOUT_MTase"/>
    <property type="match status" value="1"/>
</dbReference>
<dbReference type="InterPro" id="IPR029028">
    <property type="entry name" value="Alpha/beta_knot_MTases"/>
</dbReference>
<comment type="subcellular location">
    <subcellularLocation>
        <location evidence="5">Cytoplasm</location>
    </subcellularLocation>
</comment>
<dbReference type="AlphaFoldDB" id="A0A2U3QGY5"/>
<evidence type="ECO:0000313" key="7">
    <source>
        <dbReference type="Proteomes" id="UP000245125"/>
    </source>
</evidence>
<dbReference type="CDD" id="cd18081">
    <property type="entry name" value="RlmH-like"/>
    <property type="match status" value="1"/>
</dbReference>
<dbReference type="GO" id="GO:0070038">
    <property type="term" value="F:rRNA (pseudouridine-N3-)-methyltransferase activity"/>
    <property type="evidence" value="ECO:0007669"/>
    <property type="project" value="UniProtKB-UniRule"/>
</dbReference>
<dbReference type="InterPro" id="IPR003742">
    <property type="entry name" value="RlmH-like"/>
</dbReference>
<dbReference type="GO" id="GO:0005737">
    <property type="term" value="C:cytoplasm"/>
    <property type="evidence" value="ECO:0007669"/>
    <property type="project" value="UniProtKB-SubCell"/>
</dbReference>
<dbReference type="EC" id="2.1.1.177" evidence="5"/>
<evidence type="ECO:0000256" key="3">
    <source>
        <dbReference type="ARBA" id="ARBA00022691"/>
    </source>
</evidence>
<dbReference type="EMBL" id="OUUY01000075">
    <property type="protein sequence ID" value="SPQ00676.1"/>
    <property type="molecule type" value="Genomic_DNA"/>
</dbReference>
<proteinExistence type="inferred from homology"/>